<dbReference type="SUPFAM" id="SSF48452">
    <property type="entry name" value="TPR-like"/>
    <property type="match status" value="1"/>
</dbReference>
<feature type="chain" id="PRO_5005644243" description="Chromosome partition protein Smc" evidence="2">
    <location>
        <begin position="23"/>
        <end position="242"/>
    </location>
</feature>
<keyword evidence="4" id="KW-1185">Reference proteome</keyword>
<feature type="coiled-coil region" evidence="1">
    <location>
        <begin position="95"/>
        <end position="165"/>
    </location>
</feature>
<proteinExistence type="predicted"/>
<sequence length="242" mass="27122">MKQRGSIVMALGFATLVTGCVAASQRSPDIQAVPVGVNDRKIKELERGLSDLNDTTQALGKRVELLSSKTADADSNYTKLLSRLNELDSKIVLMDSSLENVVAETQKTVKDLEREMGEIEKAKTDLQNQLMALQAQRSRLTGKKIEQTKEVKEMLEQGREMLKDASSEIKPENDQKLKTIITNQEKEALQKLLDDALTLYREGNYKAAIGKWEEVLVIEPENLEAKFNIEIANEKVRSTSEK</sequence>
<keyword evidence="2" id="KW-0732">Signal</keyword>
<accession>A0A0M2UWT1</accession>
<evidence type="ECO:0000256" key="1">
    <source>
        <dbReference type="SAM" id="Coils"/>
    </source>
</evidence>
<protein>
    <recommendedName>
        <fullName evidence="5">Chromosome partition protein Smc</fullName>
    </recommendedName>
</protein>
<dbReference type="InterPro" id="IPR011990">
    <property type="entry name" value="TPR-like_helical_dom_sf"/>
</dbReference>
<dbReference type="Proteomes" id="UP000034954">
    <property type="component" value="Unassembled WGS sequence"/>
</dbReference>
<organism evidence="3 4">
    <name type="scientific">Candidatus Brocadia fulgida</name>
    <dbReference type="NCBI Taxonomy" id="380242"/>
    <lineage>
        <taxon>Bacteria</taxon>
        <taxon>Pseudomonadati</taxon>
        <taxon>Planctomycetota</taxon>
        <taxon>Candidatus Brocadiia</taxon>
        <taxon>Candidatus Brocadiales</taxon>
        <taxon>Candidatus Brocadiaceae</taxon>
        <taxon>Candidatus Brocadia</taxon>
    </lineage>
</organism>
<dbReference type="AlphaFoldDB" id="A0A0M2UWT1"/>
<name>A0A0M2UWT1_9BACT</name>
<keyword evidence="1" id="KW-0175">Coiled coil</keyword>
<evidence type="ECO:0000256" key="2">
    <source>
        <dbReference type="SAM" id="SignalP"/>
    </source>
</evidence>
<feature type="signal peptide" evidence="2">
    <location>
        <begin position="1"/>
        <end position="22"/>
    </location>
</feature>
<dbReference type="EMBL" id="LAQJ01000095">
    <property type="protein sequence ID" value="KKO20523.1"/>
    <property type="molecule type" value="Genomic_DNA"/>
</dbReference>
<gene>
    <name evidence="3" type="ORF">BROFUL_00745</name>
</gene>
<evidence type="ECO:0008006" key="5">
    <source>
        <dbReference type="Google" id="ProtNLM"/>
    </source>
</evidence>
<evidence type="ECO:0000313" key="3">
    <source>
        <dbReference type="EMBL" id="KKO20523.1"/>
    </source>
</evidence>
<dbReference type="PROSITE" id="PS51257">
    <property type="entry name" value="PROKAR_LIPOPROTEIN"/>
    <property type="match status" value="1"/>
</dbReference>
<dbReference type="Gene3D" id="1.10.287.1490">
    <property type="match status" value="1"/>
</dbReference>
<comment type="caution">
    <text evidence="3">The sequence shown here is derived from an EMBL/GenBank/DDBJ whole genome shotgun (WGS) entry which is preliminary data.</text>
</comment>
<evidence type="ECO:0000313" key="4">
    <source>
        <dbReference type="Proteomes" id="UP000034954"/>
    </source>
</evidence>
<reference evidence="3 4" key="1">
    <citation type="journal article" date="2013" name="BMC Microbiol.">
        <title>Identification of the type II cytochrome c maturation pathway in anammox bacteria by comparative genomics.</title>
        <authorList>
            <person name="Ferousi C."/>
            <person name="Speth D.R."/>
            <person name="Reimann J."/>
            <person name="Op den Camp H.J."/>
            <person name="Allen J.W."/>
            <person name="Keltjens J.T."/>
            <person name="Jetten M.S."/>
        </authorList>
    </citation>
    <scope>NUCLEOTIDE SEQUENCE [LARGE SCALE GENOMIC DNA]</scope>
    <source>
        <strain evidence="3">RU1</strain>
    </source>
</reference>